<keyword evidence="2" id="KW-1185">Reference proteome</keyword>
<organism evidence="1 2">
    <name type="scientific">Sulfuriferula nivalis</name>
    <dbReference type="NCBI Taxonomy" id="2675298"/>
    <lineage>
        <taxon>Bacteria</taxon>
        <taxon>Pseudomonadati</taxon>
        <taxon>Pseudomonadota</taxon>
        <taxon>Betaproteobacteria</taxon>
        <taxon>Nitrosomonadales</taxon>
        <taxon>Sulfuricellaceae</taxon>
        <taxon>Sulfuriferula</taxon>
    </lineage>
</organism>
<proteinExistence type="predicted"/>
<name>A0A809S877_9PROT</name>
<dbReference type="Pfam" id="PF09867">
    <property type="entry name" value="TagF_N"/>
    <property type="match status" value="1"/>
</dbReference>
<dbReference type="InterPro" id="IPR038225">
    <property type="entry name" value="TagF_sf"/>
</dbReference>
<dbReference type="InterPro" id="IPR017748">
    <property type="entry name" value="TagF"/>
</dbReference>
<dbReference type="Proteomes" id="UP000463939">
    <property type="component" value="Chromosome"/>
</dbReference>
<dbReference type="KEGG" id="sniv:SFSGTM_07500"/>
<evidence type="ECO:0000313" key="1">
    <source>
        <dbReference type="EMBL" id="BBP00042.1"/>
    </source>
</evidence>
<dbReference type="NCBIfam" id="TIGR03373">
    <property type="entry name" value="VI_minor_4"/>
    <property type="match status" value="1"/>
</dbReference>
<dbReference type="Gene3D" id="3.40.1730.10">
    <property type="entry name" value="pa0076 domain"/>
    <property type="match status" value="1"/>
</dbReference>
<dbReference type="AlphaFoldDB" id="A0A809S877"/>
<sequence length="328" mass="36619">MSHPNDFVSIGYFGKVPTRGDFIKATDNPNLITLIDEWLTRAMELFSAEPRWKSIYDHIAPMQFAILATRNQHALAGHLIASRDQADRRFPFVSFGAFQIGQPSELLPYTPLMLGRLWSRLEIQTNQVMQAEDASSALQQLCTNDILLDFSAANHAVTLDEFMASNTLNTLHEMLTAGGYQGDVRQIILALGLLLHPVMASGASRLDKSLVLPLPRDIQQRYLIAALWMKIITPFLLKADFELTLLITRLDNQRQVLIIGFDGASPRTLQATMDPPAGTGHHIGFEETSWVEGAISADYRLERLSSYLAQPSLQLDTAVSHFKEIFLG</sequence>
<evidence type="ECO:0000313" key="2">
    <source>
        <dbReference type="Proteomes" id="UP000463939"/>
    </source>
</evidence>
<accession>A0A809S877</accession>
<gene>
    <name evidence="1" type="ORF">SFSGTM_07500</name>
</gene>
<protein>
    <submittedName>
        <fullName evidence="1">Type VI secretion-associated protein</fullName>
    </submittedName>
</protein>
<dbReference type="EMBL" id="AP021881">
    <property type="protein sequence ID" value="BBP00042.1"/>
    <property type="molecule type" value="Genomic_DNA"/>
</dbReference>
<reference evidence="2" key="1">
    <citation type="submission" date="2019-11" db="EMBL/GenBank/DDBJ databases">
        <title>Isolation and characterization of a novel species in the genus Sulfuriferula.</title>
        <authorList>
            <person name="Mochizuki J."/>
            <person name="Kojima H."/>
            <person name="Fukui M."/>
        </authorList>
    </citation>
    <scope>NUCLEOTIDE SEQUENCE [LARGE SCALE GENOMIC DNA]</scope>
    <source>
        <strain evidence="2">SGTM</strain>
    </source>
</reference>
<dbReference type="RefSeq" id="WP_162084012.1">
    <property type="nucleotide sequence ID" value="NZ_AP021881.1"/>
</dbReference>